<accession>D8M2R9</accession>
<dbReference type="InterPro" id="IPR019395">
    <property type="entry name" value="Transmembrane_161A/B"/>
</dbReference>
<dbReference type="OrthoDB" id="10559011at2759"/>
<comment type="subcellular location">
    <subcellularLocation>
        <location evidence="1">Membrane</location>
        <topology evidence="1">Multi-pass membrane protein</topology>
    </subcellularLocation>
</comment>
<comment type="similarity">
    <text evidence="2">Belongs to the TMEM161 family.</text>
</comment>
<sequence length="288" mass="32427">MAVFDVEFLTIILSAFVISRIDPVVNLLHRILRGLTIYLPPSDAACEGVLKPIPKNCKDKDGYVQKEVSEVPHKVEALLELGKRDITSFYIDKLNYRDHFWCLLFLLGICVITVGVVLFRSFVLGYPSSHIFLYLLLFTFIFCLLCLYTLIQNGEKTQASLAQLLFYYIFSVIFCLCLLSVSDRLLGIDLLSSWRHLEENFVALSRQLGLPLHISLQKDFLSVLFALSLGLLPVSLVMCAFRYGMLVEFGSRSLLSAVATHLPLLIILLSIPAVSLDRFEGRMIGGVL</sequence>
<keyword evidence="4 7" id="KW-1133">Transmembrane helix</keyword>
<keyword evidence="9" id="KW-1185">Reference proteome</keyword>
<dbReference type="Pfam" id="PF10268">
    <property type="entry name" value="Tmemb_161AB"/>
    <property type="match status" value="1"/>
</dbReference>
<dbReference type="RefSeq" id="XP_012896690.1">
    <property type="nucleotide sequence ID" value="XM_013041236.1"/>
</dbReference>
<dbReference type="AlphaFoldDB" id="D8M2R9"/>
<gene>
    <name evidence="8" type="ORF">GSBLH_T00002738001</name>
</gene>
<keyword evidence="5 7" id="KW-0472">Membrane</keyword>
<evidence type="ECO:0000256" key="5">
    <source>
        <dbReference type="ARBA" id="ARBA00023136"/>
    </source>
</evidence>
<organism evidence="8">
    <name type="scientific">Blastocystis hominis</name>
    <dbReference type="NCBI Taxonomy" id="12968"/>
    <lineage>
        <taxon>Eukaryota</taxon>
        <taxon>Sar</taxon>
        <taxon>Stramenopiles</taxon>
        <taxon>Bigyra</taxon>
        <taxon>Opalozoa</taxon>
        <taxon>Opalinata</taxon>
        <taxon>Blastocystidae</taxon>
        <taxon>Blastocystis</taxon>
    </lineage>
</organism>
<dbReference type="EMBL" id="FN668650">
    <property type="protein sequence ID" value="CBK22642.2"/>
    <property type="molecule type" value="Genomic_DNA"/>
</dbReference>
<evidence type="ECO:0000256" key="7">
    <source>
        <dbReference type="SAM" id="Phobius"/>
    </source>
</evidence>
<proteinExistence type="inferred from homology"/>
<keyword evidence="6" id="KW-0325">Glycoprotein</keyword>
<feature type="transmembrane region" description="Helical" evidence="7">
    <location>
        <begin position="131"/>
        <end position="151"/>
    </location>
</feature>
<feature type="transmembrane region" description="Helical" evidence="7">
    <location>
        <begin position="253"/>
        <end position="274"/>
    </location>
</feature>
<reference evidence="8" key="1">
    <citation type="submission" date="2010-02" db="EMBL/GenBank/DDBJ databases">
        <title>Sequencing and annotation of the Blastocystis hominis genome.</title>
        <authorList>
            <person name="Wincker P."/>
        </authorList>
    </citation>
    <scope>NUCLEOTIDE SEQUENCE</scope>
    <source>
        <strain evidence="8">Singapore isolate B</strain>
    </source>
</reference>
<keyword evidence="3 7" id="KW-0812">Transmembrane</keyword>
<evidence type="ECO:0000256" key="2">
    <source>
        <dbReference type="ARBA" id="ARBA00009706"/>
    </source>
</evidence>
<evidence type="ECO:0000256" key="3">
    <source>
        <dbReference type="ARBA" id="ARBA00022692"/>
    </source>
</evidence>
<dbReference type="GO" id="GO:0016020">
    <property type="term" value="C:membrane"/>
    <property type="evidence" value="ECO:0007669"/>
    <property type="project" value="UniProtKB-SubCell"/>
</dbReference>
<dbReference type="InParanoid" id="D8M2R9"/>
<dbReference type="GeneID" id="24919881"/>
<evidence type="ECO:0000256" key="4">
    <source>
        <dbReference type="ARBA" id="ARBA00022989"/>
    </source>
</evidence>
<name>D8M2R9_BLAHO</name>
<dbReference type="Proteomes" id="UP000008312">
    <property type="component" value="Unassembled WGS sequence"/>
</dbReference>
<feature type="transmembrane region" description="Helical" evidence="7">
    <location>
        <begin position="163"/>
        <end position="181"/>
    </location>
</feature>
<protein>
    <submittedName>
        <fullName evidence="8">Uncharacterized protein</fullName>
    </submittedName>
</protein>
<feature type="transmembrane region" description="Helical" evidence="7">
    <location>
        <begin position="220"/>
        <end position="241"/>
    </location>
</feature>
<evidence type="ECO:0000313" key="9">
    <source>
        <dbReference type="Proteomes" id="UP000008312"/>
    </source>
</evidence>
<evidence type="ECO:0000256" key="6">
    <source>
        <dbReference type="ARBA" id="ARBA00023180"/>
    </source>
</evidence>
<feature type="transmembrane region" description="Helical" evidence="7">
    <location>
        <begin position="100"/>
        <end position="119"/>
    </location>
</feature>
<evidence type="ECO:0000313" key="8">
    <source>
        <dbReference type="EMBL" id="CBK22642.2"/>
    </source>
</evidence>
<evidence type="ECO:0000256" key="1">
    <source>
        <dbReference type="ARBA" id="ARBA00004141"/>
    </source>
</evidence>